<name>A0A2P2QJX2_RHIMU</name>
<sequence length="28" mass="3144">MICLKSKPAEEVYNRISVALIDGMNNFS</sequence>
<protein>
    <submittedName>
        <fullName evidence="1">Uncharacterized protein</fullName>
    </submittedName>
</protein>
<dbReference type="AlphaFoldDB" id="A0A2P2QJX2"/>
<accession>A0A2P2QJX2</accession>
<evidence type="ECO:0000313" key="1">
    <source>
        <dbReference type="EMBL" id="MBX67318.1"/>
    </source>
</evidence>
<proteinExistence type="predicted"/>
<dbReference type="EMBL" id="GGEC01086834">
    <property type="protein sequence ID" value="MBX67318.1"/>
    <property type="molecule type" value="Transcribed_RNA"/>
</dbReference>
<organism evidence="1">
    <name type="scientific">Rhizophora mucronata</name>
    <name type="common">Asiatic mangrove</name>
    <dbReference type="NCBI Taxonomy" id="61149"/>
    <lineage>
        <taxon>Eukaryota</taxon>
        <taxon>Viridiplantae</taxon>
        <taxon>Streptophyta</taxon>
        <taxon>Embryophyta</taxon>
        <taxon>Tracheophyta</taxon>
        <taxon>Spermatophyta</taxon>
        <taxon>Magnoliopsida</taxon>
        <taxon>eudicotyledons</taxon>
        <taxon>Gunneridae</taxon>
        <taxon>Pentapetalae</taxon>
        <taxon>rosids</taxon>
        <taxon>fabids</taxon>
        <taxon>Malpighiales</taxon>
        <taxon>Rhizophoraceae</taxon>
        <taxon>Rhizophora</taxon>
    </lineage>
</organism>
<reference evidence="1" key="1">
    <citation type="submission" date="2018-02" db="EMBL/GenBank/DDBJ databases">
        <title>Rhizophora mucronata_Transcriptome.</title>
        <authorList>
            <person name="Meera S.P."/>
            <person name="Sreeshan A."/>
            <person name="Augustine A."/>
        </authorList>
    </citation>
    <scope>NUCLEOTIDE SEQUENCE</scope>
    <source>
        <tissue evidence="1">Leaf</tissue>
    </source>
</reference>